<dbReference type="InterPro" id="IPR001130">
    <property type="entry name" value="TatD-like"/>
</dbReference>
<dbReference type="InterPro" id="IPR018228">
    <property type="entry name" value="DNase_TatD-rel_CS"/>
</dbReference>
<dbReference type="Gene3D" id="3.20.20.140">
    <property type="entry name" value="Metal-dependent hydrolases"/>
    <property type="match status" value="1"/>
</dbReference>
<feature type="binding site" evidence="3">
    <location>
        <position position="100"/>
    </location>
    <ligand>
        <name>a divalent metal cation</name>
        <dbReference type="ChEBI" id="CHEBI:60240"/>
        <label>1</label>
    </ligand>
</feature>
<comment type="caution">
    <text evidence="4">The sequence shown here is derived from an EMBL/GenBank/DDBJ whole genome shotgun (WGS) entry which is preliminary data.</text>
</comment>
<dbReference type="GO" id="GO:0016788">
    <property type="term" value="F:hydrolase activity, acting on ester bonds"/>
    <property type="evidence" value="ECO:0007669"/>
    <property type="project" value="InterPro"/>
</dbReference>
<dbReference type="PANTHER" id="PTHR46124:SF2">
    <property type="entry name" value="D-AMINOACYL-TRNA DEACYLASE"/>
    <property type="match status" value="1"/>
</dbReference>
<dbReference type="PATRIC" id="fig|1618408.3.peg.156"/>
<evidence type="ECO:0000256" key="2">
    <source>
        <dbReference type="ARBA" id="ARBA00022801"/>
    </source>
</evidence>
<evidence type="ECO:0000313" key="4">
    <source>
        <dbReference type="EMBL" id="KKR78178.1"/>
    </source>
</evidence>
<dbReference type="InterPro" id="IPR032466">
    <property type="entry name" value="Metal_Hydrolase"/>
</dbReference>
<dbReference type="InterPro" id="IPR015991">
    <property type="entry name" value="TatD/YcfH-like"/>
</dbReference>
<dbReference type="PANTHER" id="PTHR46124">
    <property type="entry name" value="D-AMINOACYL-TRNA DEACYLASE"/>
    <property type="match status" value="1"/>
</dbReference>
<evidence type="ECO:0000256" key="1">
    <source>
        <dbReference type="ARBA" id="ARBA00022723"/>
    </source>
</evidence>
<dbReference type="FunFam" id="3.20.20.140:FF:000005">
    <property type="entry name" value="TatD family hydrolase"/>
    <property type="match status" value="1"/>
</dbReference>
<dbReference type="Pfam" id="PF01026">
    <property type="entry name" value="TatD_DNase"/>
    <property type="match status" value="1"/>
</dbReference>
<feature type="binding site" evidence="3">
    <location>
        <position position="144"/>
    </location>
    <ligand>
        <name>a divalent metal cation</name>
        <dbReference type="ChEBI" id="CHEBI:60240"/>
        <label>2</label>
    </ligand>
</feature>
<dbReference type="CDD" id="cd01310">
    <property type="entry name" value="TatD_DNAse"/>
    <property type="match status" value="1"/>
</dbReference>
<evidence type="ECO:0000313" key="5">
    <source>
        <dbReference type="Proteomes" id="UP000034292"/>
    </source>
</evidence>
<feature type="binding site" evidence="3">
    <location>
        <position position="9"/>
    </location>
    <ligand>
        <name>a divalent metal cation</name>
        <dbReference type="ChEBI" id="CHEBI:60240"/>
        <label>1</label>
    </ligand>
</feature>
<dbReference type="Proteomes" id="UP000034292">
    <property type="component" value="Unassembled WGS sequence"/>
</dbReference>
<keyword evidence="2" id="KW-0378">Hydrolase</keyword>
<organism evidence="4 5">
    <name type="scientific">Candidatus Curtissbacteria bacterium GW2011_GWA1_40_9</name>
    <dbReference type="NCBI Taxonomy" id="1618408"/>
    <lineage>
        <taxon>Bacteria</taxon>
        <taxon>Candidatus Curtissiibacteriota</taxon>
    </lineage>
</organism>
<dbReference type="PROSITE" id="PS01091">
    <property type="entry name" value="TATD_3"/>
    <property type="match status" value="1"/>
</dbReference>
<keyword evidence="1 3" id="KW-0479">Metal-binding</keyword>
<name>A0A0G0TMI0_9BACT</name>
<feature type="binding site" evidence="3">
    <location>
        <position position="7"/>
    </location>
    <ligand>
        <name>a divalent metal cation</name>
        <dbReference type="ChEBI" id="CHEBI:60240"/>
        <label>1</label>
    </ligand>
</feature>
<sequence length="272" mass="29806">MSLVDSHAHLEAVENLEEVLEHAKAAGVGSIVSIGTSLNTSRRAIDIAEKYSSDDLRIFATVGMHPFDSKGEIEDKGVEACMRELTDLASTSKKIVGIGEAGLDYYGQGDMRSPTGDTEKEFQKKLFCAQVKIANDNILPIVVHCRNGWDEIFQLLSKDSGQPPMLRGVFHSFTGGYNEAKKAVGLGFYISFSGIVTFENAVNIQEAARIVPGELILLETDSPFLSPEPFRGQKNEPTNVKIIASFLAKLRNIQESDFCTQTTKNAQKAFKL</sequence>
<feature type="binding site" evidence="3">
    <location>
        <position position="171"/>
    </location>
    <ligand>
        <name>a divalent metal cation</name>
        <dbReference type="ChEBI" id="CHEBI:60240"/>
        <label>2</label>
    </ligand>
</feature>
<gene>
    <name evidence="4" type="ORF">UU23_C0002G0005</name>
</gene>
<reference evidence="4 5" key="1">
    <citation type="journal article" date="2015" name="Nature">
        <title>rRNA introns, odd ribosomes, and small enigmatic genomes across a large radiation of phyla.</title>
        <authorList>
            <person name="Brown C.T."/>
            <person name="Hug L.A."/>
            <person name="Thomas B.C."/>
            <person name="Sharon I."/>
            <person name="Castelle C.J."/>
            <person name="Singh A."/>
            <person name="Wilkins M.J."/>
            <person name="Williams K.H."/>
            <person name="Banfield J.F."/>
        </authorList>
    </citation>
    <scope>NUCLEOTIDE SEQUENCE [LARGE SCALE GENOMIC DNA]</scope>
</reference>
<dbReference type="STRING" id="1618408.UU23_C0002G0005"/>
<dbReference type="NCBIfam" id="TIGR00010">
    <property type="entry name" value="YchF/TatD family DNA exonuclease"/>
    <property type="match status" value="1"/>
</dbReference>
<evidence type="ECO:0000256" key="3">
    <source>
        <dbReference type="PIRSR" id="PIRSR005902-1"/>
    </source>
</evidence>
<dbReference type="GO" id="GO:0004536">
    <property type="term" value="F:DNA nuclease activity"/>
    <property type="evidence" value="ECO:0007669"/>
    <property type="project" value="InterPro"/>
</dbReference>
<dbReference type="GO" id="GO:0046872">
    <property type="term" value="F:metal ion binding"/>
    <property type="evidence" value="ECO:0007669"/>
    <property type="project" value="UniProtKB-KW"/>
</dbReference>
<proteinExistence type="predicted"/>
<dbReference type="EMBL" id="LBZV01000002">
    <property type="protein sequence ID" value="KKR78178.1"/>
    <property type="molecule type" value="Genomic_DNA"/>
</dbReference>
<dbReference type="PIRSF" id="PIRSF005902">
    <property type="entry name" value="DNase_TatD"/>
    <property type="match status" value="1"/>
</dbReference>
<dbReference type="AlphaFoldDB" id="A0A0G0TMI0"/>
<protein>
    <submittedName>
        <fullName evidence="4">Mg-dependent DNase</fullName>
    </submittedName>
</protein>
<dbReference type="SUPFAM" id="SSF51556">
    <property type="entry name" value="Metallo-dependent hydrolases"/>
    <property type="match status" value="1"/>
</dbReference>
<dbReference type="GO" id="GO:0005829">
    <property type="term" value="C:cytosol"/>
    <property type="evidence" value="ECO:0007669"/>
    <property type="project" value="TreeGrafter"/>
</dbReference>
<feature type="binding site" evidence="3">
    <location>
        <position position="221"/>
    </location>
    <ligand>
        <name>a divalent metal cation</name>
        <dbReference type="ChEBI" id="CHEBI:60240"/>
        <label>1</label>
    </ligand>
</feature>
<accession>A0A0G0TMI0</accession>